<keyword evidence="3" id="KW-0812">Transmembrane</keyword>
<dbReference type="AlphaFoldDB" id="A0A419I8U5"/>
<feature type="compositionally biased region" description="Basic and acidic residues" evidence="2">
    <location>
        <begin position="250"/>
        <end position="265"/>
    </location>
</feature>
<dbReference type="Proteomes" id="UP000285112">
    <property type="component" value="Unassembled WGS sequence"/>
</dbReference>
<feature type="compositionally biased region" description="Polar residues" evidence="2">
    <location>
        <begin position="389"/>
        <end position="398"/>
    </location>
</feature>
<keyword evidence="3" id="KW-1133">Transmembrane helix</keyword>
<accession>A0A419I8U5</accession>
<feature type="compositionally biased region" description="Low complexity" evidence="2">
    <location>
        <begin position="273"/>
        <end position="296"/>
    </location>
</feature>
<feature type="transmembrane region" description="Helical" evidence="3">
    <location>
        <begin position="40"/>
        <end position="60"/>
    </location>
</feature>
<gene>
    <name evidence="5" type="ORF">D5S19_06250</name>
</gene>
<evidence type="ECO:0000313" key="5">
    <source>
        <dbReference type="EMBL" id="RJQ88600.1"/>
    </source>
</evidence>
<feature type="compositionally biased region" description="Low complexity" evidence="2">
    <location>
        <begin position="471"/>
        <end position="485"/>
    </location>
</feature>
<comment type="caution">
    <text evidence="5">The sequence shown here is derived from an EMBL/GenBank/DDBJ whole genome shotgun (WGS) entry which is preliminary data.</text>
</comment>
<feature type="compositionally biased region" description="Basic and acidic residues" evidence="2">
    <location>
        <begin position="445"/>
        <end position="469"/>
    </location>
</feature>
<dbReference type="EMBL" id="QZFV01000063">
    <property type="protein sequence ID" value="RJQ88600.1"/>
    <property type="molecule type" value="Genomic_DNA"/>
</dbReference>
<feature type="compositionally biased region" description="Basic and acidic residues" evidence="2">
    <location>
        <begin position="186"/>
        <end position="198"/>
    </location>
</feature>
<organism evidence="5 6">
    <name type="scientific">Amycolatopsis panacis</name>
    <dbReference type="NCBI Taxonomy" id="2340917"/>
    <lineage>
        <taxon>Bacteria</taxon>
        <taxon>Bacillati</taxon>
        <taxon>Actinomycetota</taxon>
        <taxon>Actinomycetes</taxon>
        <taxon>Pseudonocardiales</taxon>
        <taxon>Pseudonocardiaceae</taxon>
        <taxon>Amycolatopsis</taxon>
    </lineage>
</organism>
<feature type="transmembrane region" description="Helical" evidence="3">
    <location>
        <begin position="17"/>
        <end position="34"/>
    </location>
</feature>
<evidence type="ECO:0000313" key="6">
    <source>
        <dbReference type="Proteomes" id="UP000285112"/>
    </source>
</evidence>
<dbReference type="InterPro" id="IPR046706">
    <property type="entry name" value="DUF6779"/>
</dbReference>
<feature type="compositionally biased region" description="Basic and acidic residues" evidence="2">
    <location>
        <begin position="696"/>
        <end position="706"/>
    </location>
</feature>
<reference evidence="5 6" key="1">
    <citation type="submission" date="2018-09" db="EMBL/GenBank/DDBJ databases">
        <title>YIM PH 21725 draft genome.</title>
        <authorList>
            <person name="Miao C."/>
        </authorList>
    </citation>
    <scope>NUCLEOTIDE SEQUENCE [LARGE SCALE GENOMIC DNA]</scope>
    <source>
        <strain evidence="6">YIM PH21725</strain>
    </source>
</reference>
<feature type="compositionally biased region" description="Basic and acidic residues" evidence="2">
    <location>
        <begin position="337"/>
        <end position="355"/>
    </location>
</feature>
<protein>
    <recommendedName>
        <fullName evidence="4">DUF6779 domain-containing protein</fullName>
    </recommendedName>
</protein>
<evidence type="ECO:0000259" key="4">
    <source>
        <dbReference type="Pfam" id="PF20570"/>
    </source>
</evidence>
<keyword evidence="1" id="KW-0175">Coiled coil</keyword>
<dbReference type="Pfam" id="PF20570">
    <property type="entry name" value="DUF6779"/>
    <property type="match status" value="1"/>
</dbReference>
<proteinExistence type="predicted"/>
<keyword evidence="3" id="KW-0472">Membrane</keyword>
<feature type="compositionally biased region" description="Basic and acidic residues" evidence="2">
    <location>
        <begin position="300"/>
        <end position="316"/>
    </location>
</feature>
<sequence>MTGVGDDSRGRRWGRPWLIVGLLLAVGATLAMVLSDDLRFLRLGIVAALWAALIGAFLAVRYRKHAAHSEDAVSEAQAVYELELEREIAARREYELEIEAETREAAQSQSRDELEALRAEVSALRESLQSLLGGEVLLERVALTAQATRMRALNDEQRLVTTGAESGNGSKKPVQLLAPQRPVSETPERQTELMDRVLDPAGAQRRRPQPAANPGGGHPVVHRTEQLTRPQPDELVSSGEPGPESAAARAVKEAERRAEAARRTAESQPTRMVAPVAKPEPAAEPARQAPRLGVRPGPRRRPEPSEPHPEPGERTEISAPARRPAPGPCGDAEADPSDGRRTVALRAEGESEPPGRRPAPGRWAEPEPVEARPAPGQWAEDEPAAESTGRASQGQWTGHDQEPAEPNSRRARWAGAEQQPTGRRAAPGRQPAGEQANGQSAAPRPEGDRGPRWGDEQDERAQAARRSESEQAAPAAGGRQAPTGQWAADERAQAGPGRAAAGRWTETPAAAVQPAPAASWSDDESAGRRAAAARRAEDESDSAADGRRARWAGAAVRREASRRGAVAEQPAAARPGSAESPAEPAVSWKPVQDNASEPSAGKPAADSADRVPSRLQQFPQPDASPVSPLAAETPTGRHGAPADDEPANSILPESVRSNASSGTGGRRRRSEDEPVAASGGRRRRPEGEPPGWQSQRHVEAAGRRAAPESAHSQHSAPETDEPASGRRAAPRAETGSHASGRSVTELLAANGKAESTPRRRRRAED</sequence>
<keyword evidence="6" id="KW-1185">Reference proteome</keyword>
<evidence type="ECO:0000256" key="3">
    <source>
        <dbReference type="SAM" id="Phobius"/>
    </source>
</evidence>
<name>A0A419I8U5_9PSEU</name>
<feature type="compositionally biased region" description="Low complexity" evidence="2">
    <location>
        <begin position="493"/>
        <end position="518"/>
    </location>
</feature>
<feature type="domain" description="DUF6779" evidence="4">
    <location>
        <begin position="41"/>
        <end position="149"/>
    </location>
</feature>
<feature type="region of interest" description="Disordered" evidence="2">
    <location>
        <begin position="162"/>
        <end position="765"/>
    </location>
</feature>
<evidence type="ECO:0000256" key="1">
    <source>
        <dbReference type="SAM" id="Coils"/>
    </source>
</evidence>
<feature type="coiled-coil region" evidence="1">
    <location>
        <begin position="84"/>
        <end position="127"/>
    </location>
</feature>
<dbReference type="RefSeq" id="WP_120022409.1">
    <property type="nucleotide sequence ID" value="NZ_QZFV01000063.1"/>
</dbReference>
<evidence type="ECO:0000256" key="2">
    <source>
        <dbReference type="SAM" id="MobiDB-lite"/>
    </source>
</evidence>
<dbReference type="OrthoDB" id="4774085at2"/>